<feature type="compositionally biased region" description="Polar residues" evidence="1">
    <location>
        <begin position="324"/>
        <end position="335"/>
    </location>
</feature>
<dbReference type="Proteomes" id="UP001189624">
    <property type="component" value="Chromosome 4"/>
</dbReference>
<feature type="domain" description="GBF-interacting protein 1 N-terminal" evidence="2">
    <location>
        <begin position="18"/>
        <end position="75"/>
    </location>
</feature>
<feature type="region of interest" description="Disordered" evidence="1">
    <location>
        <begin position="51"/>
        <end position="116"/>
    </location>
</feature>
<feature type="compositionally biased region" description="Polar residues" evidence="1">
    <location>
        <begin position="344"/>
        <end position="355"/>
    </location>
</feature>
<feature type="compositionally biased region" description="Polar residues" evidence="1">
    <location>
        <begin position="146"/>
        <end position="187"/>
    </location>
</feature>
<evidence type="ECO:0000313" key="4">
    <source>
        <dbReference type="Proteomes" id="UP001189624"/>
    </source>
</evidence>
<protein>
    <recommendedName>
        <fullName evidence="2">GBF-interacting protein 1 N-terminal domain-containing protein</fullName>
    </recommendedName>
</protein>
<accession>A0AA86SI35</accession>
<feature type="compositionally biased region" description="Low complexity" evidence="1">
    <location>
        <begin position="374"/>
        <end position="401"/>
    </location>
</feature>
<evidence type="ECO:0000259" key="2">
    <source>
        <dbReference type="Pfam" id="PF06972"/>
    </source>
</evidence>
<dbReference type="Gramene" id="rna-AYBTSS11_LOCUS14456">
    <property type="protein sequence ID" value="CAJ1950827.1"/>
    <property type="gene ID" value="gene-AYBTSS11_LOCUS14456"/>
</dbReference>
<dbReference type="AlphaFoldDB" id="A0AA86SI35"/>
<dbReference type="SUPFAM" id="SSF46934">
    <property type="entry name" value="UBA-like"/>
    <property type="match status" value="1"/>
</dbReference>
<organism evidence="3 4">
    <name type="scientific">Sphenostylis stenocarpa</name>
    <dbReference type="NCBI Taxonomy" id="92480"/>
    <lineage>
        <taxon>Eukaryota</taxon>
        <taxon>Viridiplantae</taxon>
        <taxon>Streptophyta</taxon>
        <taxon>Embryophyta</taxon>
        <taxon>Tracheophyta</taxon>
        <taxon>Spermatophyta</taxon>
        <taxon>Magnoliopsida</taxon>
        <taxon>eudicotyledons</taxon>
        <taxon>Gunneridae</taxon>
        <taxon>Pentapetalae</taxon>
        <taxon>rosids</taxon>
        <taxon>fabids</taxon>
        <taxon>Fabales</taxon>
        <taxon>Fabaceae</taxon>
        <taxon>Papilionoideae</taxon>
        <taxon>50 kb inversion clade</taxon>
        <taxon>NPAAA clade</taxon>
        <taxon>indigoferoid/millettioid clade</taxon>
        <taxon>Phaseoleae</taxon>
        <taxon>Sphenostylis</taxon>
    </lineage>
</organism>
<feature type="region of interest" description="Disordered" evidence="1">
    <location>
        <begin position="324"/>
        <end position="408"/>
    </location>
</feature>
<reference evidence="3" key="1">
    <citation type="submission" date="2023-10" db="EMBL/GenBank/DDBJ databases">
        <authorList>
            <person name="Domelevo Entfellner J.-B."/>
        </authorList>
    </citation>
    <scope>NUCLEOTIDE SEQUENCE</scope>
</reference>
<proteinExistence type="predicted"/>
<dbReference type="Pfam" id="PF06972">
    <property type="entry name" value="GIP1_N"/>
    <property type="match status" value="1"/>
</dbReference>
<feature type="compositionally biased region" description="Low complexity" evidence="1">
    <location>
        <begin position="239"/>
        <end position="254"/>
    </location>
</feature>
<feature type="region of interest" description="Disordered" evidence="1">
    <location>
        <begin position="139"/>
        <end position="192"/>
    </location>
</feature>
<feature type="compositionally biased region" description="Polar residues" evidence="1">
    <location>
        <begin position="77"/>
        <end position="97"/>
    </location>
</feature>
<feature type="compositionally biased region" description="Polar residues" evidence="1">
    <location>
        <begin position="507"/>
        <end position="537"/>
    </location>
</feature>
<gene>
    <name evidence="3" type="ORF">AYBTSS11_LOCUS14456</name>
</gene>
<sequence>MVPGSKTEGGTGTHLLSARVRKTIQSIKEIVGNHSDADIYVALKETNMDPNETTQKLLNQDPFHEVKRRRDRKKETQNVGNNGSADSQRPSENNSGQGMKFHTPSEHNFRRTNYSRSTLHGISREFRVVRDNRVNHIYKEVKPLSPQHSTSASEQLNVNTSEKGTSASISHRSSGARNSSQALNGPSDSHARYLKDALPNTIDRKIASEDKDKDKQGNNSNAAGRVQPIKPNNIHQNPATVASSSSAVGVYSSSTDPVHVPSPDSRSSGVVGAIRREVGVVGVRRQSSDHKVKQSFAPSSSYVVGKDGTSADSFQSVAAFSKTEQFSQTNVTEPSLSGVPVSRPSVNNQYNNRPHQQLVGHQRVSQQNKEWKPKSSQKSNSNNPGVIGTPKKASASASPPAENSRDIESDAAELQDKLSEVNIYENQNVIIAQHIRVPETDRRRLTFGTIGTELDSSRLQPKYHITGASEKLNEELAASLTVTAPELSPDDVSGSKQVDLRDEHIRNSGSDSPVSGAASEQQLPDNKDSSNTQNLDNYANIGLVRESSPPYAPSESQQQDSHDMPGFAAYDPPTGYDIPYFRPTIDETVRGQSLSSPQEALISHATNNTPASTIAMVQQQQPPVPQMYPQVHVSHFANLMPYRQFLSPVYVPPMAMPGYSSNPPYPHPTNGNSYLLMPGGGSHLNANNLKYGVQQFKPVPAGNPTGFGNFASPTGYAMITPSVVGGATALEDSSRVKYKDNLYVPNSPAETSEIWLQNPRDLPGMQSAPYYNLPGQTPHAAYMPSHTGHASFNAAAAQSSHMQFPGMYHTPPQPAAIASPHHLGAPTIGSNVGVGVAAAAPGAQVGAYQQPQLGHINWTTNF</sequence>
<dbReference type="PANTHER" id="PTHR47070">
    <property type="entry name" value="HYDROXYPROLINE-RICH GLYCOPROTEIN-LIKE"/>
    <property type="match status" value="1"/>
</dbReference>
<feature type="region of interest" description="Disordered" evidence="1">
    <location>
        <begin position="204"/>
        <end position="270"/>
    </location>
</feature>
<evidence type="ECO:0000313" key="3">
    <source>
        <dbReference type="EMBL" id="CAJ1950827.1"/>
    </source>
</evidence>
<feature type="region of interest" description="Disordered" evidence="1">
    <location>
        <begin position="505"/>
        <end position="569"/>
    </location>
</feature>
<dbReference type="PANTHER" id="PTHR47070:SF2">
    <property type="entry name" value="OS06G0206100 PROTEIN"/>
    <property type="match status" value="1"/>
</dbReference>
<dbReference type="EMBL" id="OY731401">
    <property type="protein sequence ID" value="CAJ1950827.1"/>
    <property type="molecule type" value="Genomic_DNA"/>
</dbReference>
<name>A0AA86SI35_9FABA</name>
<dbReference type="InterPro" id="IPR009719">
    <property type="entry name" value="GIP1_N"/>
</dbReference>
<feature type="compositionally biased region" description="Basic and acidic residues" evidence="1">
    <location>
        <begin position="204"/>
        <end position="216"/>
    </location>
</feature>
<keyword evidence="4" id="KW-1185">Reference proteome</keyword>
<evidence type="ECO:0000256" key="1">
    <source>
        <dbReference type="SAM" id="MobiDB-lite"/>
    </source>
</evidence>
<dbReference type="InterPro" id="IPR009060">
    <property type="entry name" value="UBA-like_sf"/>
</dbReference>